<dbReference type="OrthoDB" id="8479143at2"/>
<dbReference type="InterPro" id="IPR050707">
    <property type="entry name" value="HTH_MetabolicPath_Reg"/>
</dbReference>
<name>A0A4R5BP15_9ACTN</name>
<dbReference type="PROSITE" id="PS51077">
    <property type="entry name" value="HTH_ICLR"/>
    <property type="match status" value="1"/>
</dbReference>
<dbReference type="Gene3D" id="3.30.450.40">
    <property type="match status" value="1"/>
</dbReference>
<dbReference type="InterPro" id="IPR014757">
    <property type="entry name" value="Tscrpt_reg_IclR_C"/>
</dbReference>
<dbReference type="SMART" id="SM00346">
    <property type="entry name" value="HTH_ICLR"/>
    <property type="match status" value="1"/>
</dbReference>
<comment type="caution">
    <text evidence="7">The sequence shown here is derived from an EMBL/GenBank/DDBJ whole genome shotgun (WGS) entry which is preliminary data.</text>
</comment>
<feature type="region of interest" description="Disordered" evidence="4">
    <location>
        <begin position="1"/>
        <end position="21"/>
    </location>
</feature>
<dbReference type="GO" id="GO:0045892">
    <property type="term" value="P:negative regulation of DNA-templated transcription"/>
    <property type="evidence" value="ECO:0007669"/>
    <property type="project" value="TreeGrafter"/>
</dbReference>
<gene>
    <name evidence="7" type="ORF">E1293_07470</name>
</gene>
<keyword evidence="2" id="KW-0238">DNA-binding</keyword>
<dbReference type="GO" id="GO:0003677">
    <property type="term" value="F:DNA binding"/>
    <property type="evidence" value="ECO:0007669"/>
    <property type="project" value="UniProtKB-KW"/>
</dbReference>
<organism evidence="7 8">
    <name type="scientific">Actinomadura darangshiensis</name>
    <dbReference type="NCBI Taxonomy" id="705336"/>
    <lineage>
        <taxon>Bacteria</taxon>
        <taxon>Bacillati</taxon>
        <taxon>Actinomycetota</taxon>
        <taxon>Actinomycetes</taxon>
        <taxon>Streptosporangiales</taxon>
        <taxon>Thermomonosporaceae</taxon>
        <taxon>Actinomadura</taxon>
    </lineage>
</organism>
<dbReference type="Gene3D" id="1.10.10.10">
    <property type="entry name" value="Winged helix-like DNA-binding domain superfamily/Winged helix DNA-binding domain"/>
    <property type="match status" value="1"/>
</dbReference>
<reference evidence="7 8" key="1">
    <citation type="submission" date="2019-03" db="EMBL/GenBank/DDBJ databases">
        <title>Draft genome sequences of novel Actinobacteria.</title>
        <authorList>
            <person name="Sahin N."/>
            <person name="Ay H."/>
            <person name="Saygin H."/>
        </authorList>
    </citation>
    <scope>NUCLEOTIDE SEQUENCE [LARGE SCALE GENOMIC DNA]</scope>
    <source>
        <strain evidence="7 8">DSM 45941</strain>
    </source>
</reference>
<feature type="domain" description="IclR-ED" evidence="6">
    <location>
        <begin position="83"/>
        <end position="266"/>
    </location>
</feature>
<dbReference type="Pfam" id="PF01614">
    <property type="entry name" value="IclR_C"/>
    <property type="match status" value="1"/>
</dbReference>
<evidence type="ECO:0000256" key="1">
    <source>
        <dbReference type="ARBA" id="ARBA00023015"/>
    </source>
</evidence>
<sequence>MYFAVHSSGERDGRHDREETRVSQTVERAISIVRRVARGPATLSEVAAELDVHRSTALRLLQTLTDAGFARRMPDGRYTVGTGLISIAYEALESMDLRDVARPHLTRLNQRCGQTIHLASFVDDDVVYIDKYEGRASVRMYSRVGNTAKLHASGVGKVILANLDPALRDTVISRLTLTRYTANTITSEARFRAELDTIRERGYGYDEGEFEDFVVCIAAPIRSGDGTAHSAVSISVAKMLVPFEELKQLIPDLLETARAVSHDYGWGGE</sequence>
<keyword evidence="3" id="KW-0804">Transcription</keyword>
<evidence type="ECO:0000313" key="8">
    <source>
        <dbReference type="Proteomes" id="UP000295578"/>
    </source>
</evidence>
<dbReference type="InterPro" id="IPR029016">
    <property type="entry name" value="GAF-like_dom_sf"/>
</dbReference>
<dbReference type="InterPro" id="IPR036390">
    <property type="entry name" value="WH_DNA-bd_sf"/>
</dbReference>
<keyword evidence="1" id="KW-0805">Transcription regulation</keyword>
<dbReference type="PANTHER" id="PTHR30136:SF24">
    <property type="entry name" value="HTH-TYPE TRANSCRIPTIONAL REPRESSOR ALLR"/>
    <property type="match status" value="1"/>
</dbReference>
<protein>
    <submittedName>
        <fullName evidence="7">IclR family transcriptional regulator</fullName>
    </submittedName>
</protein>
<evidence type="ECO:0000256" key="4">
    <source>
        <dbReference type="SAM" id="MobiDB-lite"/>
    </source>
</evidence>
<dbReference type="SUPFAM" id="SSF46785">
    <property type="entry name" value="Winged helix' DNA-binding domain"/>
    <property type="match status" value="1"/>
</dbReference>
<dbReference type="AlphaFoldDB" id="A0A4R5BP15"/>
<dbReference type="PROSITE" id="PS51078">
    <property type="entry name" value="ICLR_ED"/>
    <property type="match status" value="1"/>
</dbReference>
<dbReference type="InterPro" id="IPR005471">
    <property type="entry name" value="Tscrpt_reg_IclR_N"/>
</dbReference>
<feature type="compositionally biased region" description="Basic and acidic residues" evidence="4">
    <location>
        <begin position="8"/>
        <end position="21"/>
    </location>
</feature>
<proteinExistence type="predicted"/>
<evidence type="ECO:0000313" key="7">
    <source>
        <dbReference type="EMBL" id="TDD87645.1"/>
    </source>
</evidence>
<dbReference type="GO" id="GO:0003700">
    <property type="term" value="F:DNA-binding transcription factor activity"/>
    <property type="evidence" value="ECO:0007669"/>
    <property type="project" value="TreeGrafter"/>
</dbReference>
<dbReference type="PANTHER" id="PTHR30136">
    <property type="entry name" value="HELIX-TURN-HELIX TRANSCRIPTIONAL REGULATOR, ICLR FAMILY"/>
    <property type="match status" value="1"/>
</dbReference>
<dbReference type="SUPFAM" id="SSF55781">
    <property type="entry name" value="GAF domain-like"/>
    <property type="match status" value="1"/>
</dbReference>
<keyword evidence="8" id="KW-1185">Reference proteome</keyword>
<dbReference type="Pfam" id="PF09339">
    <property type="entry name" value="HTH_IclR"/>
    <property type="match status" value="1"/>
</dbReference>
<evidence type="ECO:0000259" key="6">
    <source>
        <dbReference type="PROSITE" id="PS51078"/>
    </source>
</evidence>
<dbReference type="EMBL" id="SMKY01000022">
    <property type="protein sequence ID" value="TDD87645.1"/>
    <property type="molecule type" value="Genomic_DNA"/>
</dbReference>
<accession>A0A4R5BP15</accession>
<evidence type="ECO:0000256" key="2">
    <source>
        <dbReference type="ARBA" id="ARBA00023125"/>
    </source>
</evidence>
<dbReference type="InterPro" id="IPR036388">
    <property type="entry name" value="WH-like_DNA-bd_sf"/>
</dbReference>
<evidence type="ECO:0000259" key="5">
    <source>
        <dbReference type="PROSITE" id="PS51077"/>
    </source>
</evidence>
<dbReference type="Proteomes" id="UP000295578">
    <property type="component" value="Unassembled WGS sequence"/>
</dbReference>
<evidence type="ECO:0000256" key="3">
    <source>
        <dbReference type="ARBA" id="ARBA00023163"/>
    </source>
</evidence>
<feature type="domain" description="HTH iclR-type" evidence="5">
    <location>
        <begin position="23"/>
        <end position="82"/>
    </location>
</feature>